<evidence type="ECO:0000313" key="3">
    <source>
        <dbReference type="EMBL" id="CAF4257048.1"/>
    </source>
</evidence>
<proteinExistence type="predicted"/>
<protein>
    <submittedName>
        <fullName evidence="2">Uncharacterized protein</fullName>
    </submittedName>
</protein>
<evidence type="ECO:0000313" key="2">
    <source>
        <dbReference type="EMBL" id="CAF1558444.1"/>
    </source>
</evidence>
<feature type="region of interest" description="Disordered" evidence="1">
    <location>
        <begin position="1"/>
        <end position="33"/>
    </location>
</feature>
<feature type="non-terminal residue" evidence="2">
    <location>
        <position position="33"/>
    </location>
</feature>
<sequence length="33" mass="3588">MPPKSDTRTAASFVSGAEELRNQDAHEVSPQCK</sequence>
<accession>A0A815XK35</accession>
<feature type="compositionally biased region" description="Basic and acidic residues" evidence="1">
    <location>
        <begin position="18"/>
        <end position="27"/>
    </location>
</feature>
<dbReference type="Proteomes" id="UP000663874">
    <property type="component" value="Unassembled WGS sequence"/>
</dbReference>
<organism evidence="2 4">
    <name type="scientific">Rotaria sordida</name>
    <dbReference type="NCBI Taxonomy" id="392033"/>
    <lineage>
        <taxon>Eukaryota</taxon>
        <taxon>Metazoa</taxon>
        <taxon>Spiralia</taxon>
        <taxon>Gnathifera</taxon>
        <taxon>Rotifera</taxon>
        <taxon>Eurotatoria</taxon>
        <taxon>Bdelloidea</taxon>
        <taxon>Philodinida</taxon>
        <taxon>Philodinidae</taxon>
        <taxon>Rotaria</taxon>
    </lineage>
</organism>
<gene>
    <name evidence="3" type="ORF">FNK824_LOCUS38892</name>
    <name evidence="2" type="ORF">SEV965_LOCUS39039</name>
</gene>
<dbReference type="AlphaFoldDB" id="A0A815XK35"/>
<comment type="caution">
    <text evidence="2">The sequence shown here is derived from an EMBL/GenBank/DDBJ whole genome shotgun (WGS) entry which is preliminary data.</text>
</comment>
<dbReference type="EMBL" id="CAJOBE010023444">
    <property type="protein sequence ID" value="CAF4257048.1"/>
    <property type="molecule type" value="Genomic_DNA"/>
</dbReference>
<dbReference type="Proteomes" id="UP000663889">
    <property type="component" value="Unassembled WGS sequence"/>
</dbReference>
<evidence type="ECO:0000256" key="1">
    <source>
        <dbReference type="SAM" id="MobiDB-lite"/>
    </source>
</evidence>
<name>A0A815XK35_9BILA</name>
<dbReference type="EMBL" id="CAJNOU010011684">
    <property type="protein sequence ID" value="CAF1558444.1"/>
    <property type="molecule type" value="Genomic_DNA"/>
</dbReference>
<reference evidence="2" key="1">
    <citation type="submission" date="2021-02" db="EMBL/GenBank/DDBJ databases">
        <authorList>
            <person name="Nowell W R."/>
        </authorList>
    </citation>
    <scope>NUCLEOTIDE SEQUENCE</scope>
</reference>
<evidence type="ECO:0000313" key="4">
    <source>
        <dbReference type="Proteomes" id="UP000663889"/>
    </source>
</evidence>